<gene>
    <name evidence="14" type="ORF">BE17_16200</name>
</gene>
<evidence type="ECO:0000256" key="4">
    <source>
        <dbReference type="ARBA" id="ARBA00016218"/>
    </source>
</evidence>
<dbReference type="Pfam" id="PF01288">
    <property type="entry name" value="HPPK"/>
    <property type="match status" value="1"/>
</dbReference>
<evidence type="ECO:0000256" key="9">
    <source>
        <dbReference type="ARBA" id="ARBA00022909"/>
    </source>
</evidence>
<evidence type="ECO:0000313" key="14">
    <source>
        <dbReference type="EMBL" id="KYF80158.1"/>
    </source>
</evidence>
<keyword evidence="5" id="KW-0808">Transferase</keyword>
<evidence type="ECO:0000256" key="1">
    <source>
        <dbReference type="ARBA" id="ARBA00005051"/>
    </source>
</evidence>
<dbReference type="InterPro" id="IPR035907">
    <property type="entry name" value="Hppk_sf"/>
</dbReference>
<evidence type="ECO:0000256" key="8">
    <source>
        <dbReference type="ARBA" id="ARBA00022840"/>
    </source>
</evidence>
<evidence type="ECO:0000256" key="12">
    <source>
        <dbReference type="ARBA" id="ARBA00033413"/>
    </source>
</evidence>
<proteinExistence type="inferred from homology"/>
<evidence type="ECO:0000313" key="15">
    <source>
        <dbReference type="Proteomes" id="UP000075635"/>
    </source>
</evidence>
<dbReference type="PANTHER" id="PTHR43071:SF1">
    <property type="entry name" value="2-AMINO-4-HYDROXY-6-HYDROXYMETHYLDIHYDROPTERIDINE PYROPHOSPHOKINASE"/>
    <property type="match status" value="1"/>
</dbReference>
<evidence type="ECO:0000256" key="3">
    <source>
        <dbReference type="ARBA" id="ARBA00013253"/>
    </source>
</evidence>
<dbReference type="AlphaFoldDB" id="A0A150RKB4"/>
<evidence type="ECO:0000256" key="11">
    <source>
        <dbReference type="ARBA" id="ARBA00029766"/>
    </source>
</evidence>
<dbReference type="PROSITE" id="PS00794">
    <property type="entry name" value="HPPK"/>
    <property type="match status" value="1"/>
</dbReference>
<dbReference type="InterPro" id="IPR000550">
    <property type="entry name" value="Hppk"/>
</dbReference>
<reference evidence="14 15" key="1">
    <citation type="submission" date="2014-02" db="EMBL/GenBank/DDBJ databases">
        <title>The small core and large imbalanced accessory genome model reveals a collaborative survival strategy of Sorangium cellulosum strains in nature.</title>
        <authorList>
            <person name="Han K."/>
            <person name="Peng R."/>
            <person name="Blom J."/>
            <person name="Li Y.-Z."/>
        </authorList>
    </citation>
    <scope>NUCLEOTIDE SEQUENCE [LARGE SCALE GENOMIC DNA]</scope>
    <source>
        <strain evidence="14 15">So0011-07</strain>
    </source>
</reference>
<sequence>MRSHRRVVIGLGSSLGDRLGTIRAAIAALGADPDLHVVRESSRYESPPAGGPPQGDYVNAAVLVATSLPARQILDRTLAVERALGRTRPDPVRWGPRTIDLDLLWIEGEAVAEPDLEVPHPRLCERVFALRPLLDVAPDARDPRTALAYASLPEASAPIHRL</sequence>
<evidence type="ECO:0000256" key="5">
    <source>
        <dbReference type="ARBA" id="ARBA00022679"/>
    </source>
</evidence>
<dbReference type="Gene3D" id="3.30.70.560">
    <property type="entry name" value="7,8-Dihydro-6-hydroxymethylpterin-pyrophosphokinase HPPK"/>
    <property type="match status" value="1"/>
</dbReference>
<dbReference type="UniPathway" id="UPA00077">
    <property type="reaction ID" value="UER00155"/>
</dbReference>
<feature type="domain" description="7,8-dihydro-6-hydroxymethylpterin-pyrophosphokinase" evidence="13">
    <location>
        <begin position="93"/>
        <end position="104"/>
    </location>
</feature>
<comment type="similarity">
    <text evidence="2">Belongs to the HPPK family.</text>
</comment>
<dbReference type="NCBIfam" id="TIGR01498">
    <property type="entry name" value="folK"/>
    <property type="match status" value="1"/>
</dbReference>
<dbReference type="Proteomes" id="UP000075635">
    <property type="component" value="Unassembled WGS sequence"/>
</dbReference>
<dbReference type="GO" id="GO:0005524">
    <property type="term" value="F:ATP binding"/>
    <property type="evidence" value="ECO:0007669"/>
    <property type="project" value="UniProtKB-KW"/>
</dbReference>
<dbReference type="EC" id="2.7.6.3" evidence="3"/>
<dbReference type="PANTHER" id="PTHR43071">
    <property type="entry name" value="2-AMINO-4-HYDROXY-6-HYDROXYMETHYLDIHYDROPTERIDINE PYROPHOSPHOKINASE"/>
    <property type="match status" value="1"/>
</dbReference>
<evidence type="ECO:0000256" key="6">
    <source>
        <dbReference type="ARBA" id="ARBA00022741"/>
    </source>
</evidence>
<evidence type="ECO:0000259" key="13">
    <source>
        <dbReference type="PROSITE" id="PS00794"/>
    </source>
</evidence>
<dbReference type="CDD" id="cd00483">
    <property type="entry name" value="HPPK"/>
    <property type="match status" value="1"/>
</dbReference>
<comment type="caution">
    <text evidence="14">The sequence shown here is derived from an EMBL/GenBank/DDBJ whole genome shotgun (WGS) entry which is preliminary data.</text>
</comment>
<evidence type="ECO:0000256" key="10">
    <source>
        <dbReference type="ARBA" id="ARBA00029409"/>
    </source>
</evidence>
<comment type="function">
    <text evidence="10">Catalyzes the transfer of pyrophosphate from adenosine triphosphate (ATP) to 6-hydroxymethyl-7,8-dihydropterin, an enzymatic step in folate biosynthesis pathway.</text>
</comment>
<evidence type="ECO:0000256" key="7">
    <source>
        <dbReference type="ARBA" id="ARBA00022777"/>
    </source>
</evidence>
<dbReference type="SUPFAM" id="SSF55083">
    <property type="entry name" value="6-hydroxymethyl-7,8-dihydropterin pyrophosphokinase, HPPK"/>
    <property type="match status" value="1"/>
</dbReference>
<protein>
    <recommendedName>
        <fullName evidence="4">2-amino-4-hydroxy-6-hydroxymethyldihydropteridine pyrophosphokinase</fullName>
        <ecNumber evidence="3">2.7.6.3</ecNumber>
    </recommendedName>
    <alternativeName>
        <fullName evidence="11">6-hydroxymethyl-7,8-dihydropterin pyrophosphokinase</fullName>
    </alternativeName>
    <alternativeName>
        <fullName evidence="12">7,8-dihydro-6-hydroxymethylpterin-pyrophosphokinase</fullName>
    </alternativeName>
</protein>
<dbReference type="GO" id="GO:0003848">
    <property type="term" value="F:2-amino-4-hydroxy-6-hydroxymethyldihydropteridine diphosphokinase activity"/>
    <property type="evidence" value="ECO:0007669"/>
    <property type="project" value="UniProtKB-EC"/>
</dbReference>
<keyword evidence="7" id="KW-0418">Kinase</keyword>
<organism evidence="14 15">
    <name type="scientific">Sorangium cellulosum</name>
    <name type="common">Polyangium cellulosum</name>
    <dbReference type="NCBI Taxonomy" id="56"/>
    <lineage>
        <taxon>Bacteria</taxon>
        <taxon>Pseudomonadati</taxon>
        <taxon>Myxococcota</taxon>
        <taxon>Polyangia</taxon>
        <taxon>Polyangiales</taxon>
        <taxon>Polyangiaceae</taxon>
        <taxon>Sorangium</taxon>
    </lineage>
</organism>
<accession>A0A150RKB4</accession>
<dbReference type="GO" id="GO:0046654">
    <property type="term" value="P:tetrahydrofolate biosynthetic process"/>
    <property type="evidence" value="ECO:0007669"/>
    <property type="project" value="UniProtKB-UniPathway"/>
</dbReference>
<dbReference type="GO" id="GO:0016301">
    <property type="term" value="F:kinase activity"/>
    <property type="evidence" value="ECO:0007669"/>
    <property type="project" value="UniProtKB-KW"/>
</dbReference>
<evidence type="ECO:0000256" key="2">
    <source>
        <dbReference type="ARBA" id="ARBA00005810"/>
    </source>
</evidence>
<dbReference type="GO" id="GO:0046656">
    <property type="term" value="P:folic acid biosynthetic process"/>
    <property type="evidence" value="ECO:0007669"/>
    <property type="project" value="UniProtKB-KW"/>
</dbReference>
<keyword evidence="6" id="KW-0547">Nucleotide-binding</keyword>
<name>A0A150RKB4_SORCE</name>
<comment type="pathway">
    <text evidence="1">Cofactor biosynthesis; tetrahydrofolate biosynthesis; 2-amino-4-hydroxy-6-hydroxymethyl-7,8-dihydropteridine diphosphate from 7,8-dihydroneopterin triphosphate: step 4/4.</text>
</comment>
<dbReference type="EMBL" id="JEMB01002571">
    <property type="protein sequence ID" value="KYF80158.1"/>
    <property type="molecule type" value="Genomic_DNA"/>
</dbReference>
<keyword evidence="9" id="KW-0289">Folate biosynthesis</keyword>
<feature type="non-terminal residue" evidence="14">
    <location>
        <position position="162"/>
    </location>
</feature>
<keyword evidence="8" id="KW-0067">ATP-binding</keyword>